<dbReference type="EMBL" id="SPUH01000001">
    <property type="protein sequence ID" value="TKS53418.1"/>
    <property type="molecule type" value="Genomic_DNA"/>
</dbReference>
<dbReference type="InterPro" id="IPR048261">
    <property type="entry name" value="SlpA/SlyD-like_ins_sf"/>
</dbReference>
<evidence type="ECO:0000256" key="1">
    <source>
        <dbReference type="ARBA" id="ARBA00000971"/>
    </source>
</evidence>
<evidence type="ECO:0000313" key="12">
    <source>
        <dbReference type="Proteomes" id="UP000298681"/>
    </source>
</evidence>
<evidence type="ECO:0000313" key="11">
    <source>
        <dbReference type="EMBL" id="TKS53418.1"/>
    </source>
</evidence>
<dbReference type="RefSeq" id="WP_134672802.1">
    <property type="nucleotide sequence ID" value="NZ_CP039383.2"/>
</dbReference>
<dbReference type="SUPFAM" id="SSF54534">
    <property type="entry name" value="FKBP-like"/>
    <property type="match status" value="1"/>
</dbReference>
<dbReference type="InterPro" id="IPR001179">
    <property type="entry name" value="PPIase_FKBP_dom"/>
</dbReference>
<dbReference type="GO" id="GO:0042026">
    <property type="term" value="P:protein refolding"/>
    <property type="evidence" value="ECO:0007669"/>
    <property type="project" value="UniProtKB-ARBA"/>
</dbReference>
<dbReference type="Proteomes" id="UP000298681">
    <property type="component" value="Unassembled WGS sequence"/>
</dbReference>
<protein>
    <recommendedName>
        <fullName evidence="10">Peptidyl-prolyl cis-trans isomerase</fullName>
        <ecNumber evidence="10">5.2.1.8</ecNumber>
    </recommendedName>
</protein>
<keyword evidence="5 9" id="KW-0697">Rotamase</keyword>
<evidence type="ECO:0000256" key="7">
    <source>
        <dbReference type="ARBA" id="ARBA00023235"/>
    </source>
</evidence>
<evidence type="ECO:0000256" key="2">
    <source>
        <dbReference type="ARBA" id="ARBA00004496"/>
    </source>
</evidence>
<gene>
    <name evidence="11" type="ORF">E4582_00605</name>
</gene>
<comment type="caution">
    <text evidence="11">The sequence shown here is derived from an EMBL/GenBank/DDBJ whole genome shotgun (WGS) entry which is preliminary data.</text>
</comment>
<dbReference type="PANTHER" id="PTHR47861">
    <property type="entry name" value="FKBP-TYPE PEPTIDYL-PROLYL CIS-TRANS ISOMERASE SLYD"/>
    <property type="match status" value="1"/>
</dbReference>
<dbReference type="Pfam" id="PF00254">
    <property type="entry name" value="FKBP_C"/>
    <property type="match status" value="1"/>
</dbReference>
<name>A0A4Z1R9P5_9GAMM</name>
<dbReference type="AlphaFoldDB" id="A0A4Z1R9P5"/>
<evidence type="ECO:0000256" key="10">
    <source>
        <dbReference type="RuleBase" id="RU003915"/>
    </source>
</evidence>
<dbReference type="InterPro" id="IPR046357">
    <property type="entry name" value="PPIase_dom_sf"/>
</dbReference>
<dbReference type="GO" id="GO:0003755">
    <property type="term" value="F:peptidyl-prolyl cis-trans isomerase activity"/>
    <property type="evidence" value="ECO:0007669"/>
    <property type="project" value="UniProtKB-UniRule"/>
</dbReference>
<dbReference type="PANTHER" id="PTHR47861:SF3">
    <property type="entry name" value="FKBP-TYPE PEPTIDYL-PROLYL CIS-TRANS ISOMERASE SLYD"/>
    <property type="match status" value="1"/>
</dbReference>
<evidence type="ECO:0000256" key="5">
    <source>
        <dbReference type="ARBA" id="ARBA00023110"/>
    </source>
</evidence>
<dbReference type="Gene3D" id="2.40.10.330">
    <property type="match status" value="1"/>
</dbReference>
<evidence type="ECO:0000256" key="4">
    <source>
        <dbReference type="ARBA" id="ARBA00022490"/>
    </source>
</evidence>
<keyword evidence="6" id="KW-0143">Chaperone</keyword>
<dbReference type="EC" id="5.2.1.8" evidence="10"/>
<reference evidence="11 12" key="1">
    <citation type="submission" date="2019-01" db="EMBL/GenBank/DDBJ databases">
        <authorList>
            <person name="Zhang S."/>
        </authorList>
    </citation>
    <scope>NUCLEOTIDE SEQUENCE [LARGE SCALE GENOMIC DNA]</scope>
    <source>
        <strain evidence="11 12">1626</strain>
    </source>
</reference>
<dbReference type="OrthoDB" id="9808891at2"/>
<evidence type="ECO:0000256" key="8">
    <source>
        <dbReference type="ARBA" id="ARBA00037071"/>
    </source>
</evidence>
<comment type="catalytic activity">
    <reaction evidence="1 9 10">
        <text>[protein]-peptidylproline (omega=180) = [protein]-peptidylproline (omega=0)</text>
        <dbReference type="Rhea" id="RHEA:16237"/>
        <dbReference type="Rhea" id="RHEA-COMP:10747"/>
        <dbReference type="Rhea" id="RHEA-COMP:10748"/>
        <dbReference type="ChEBI" id="CHEBI:83833"/>
        <dbReference type="ChEBI" id="CHEBI:83834"/>
        <dbReference type="EC" id="5.2.1.8"/>
    </reaction>
</comment>
<evidence type="ECO:0000256" key="3">
    <source>
        <dbReference type="ARBA" id="ARBA00006577"/>
    </source>
</evidence>
<keyword evidence="12" id="KW-1185">Reference proteome</keyword>
<comment type="function">
    <text evidence="8">Also involved in hydrogenase metallocenter assembly, probably by participating in the nickel insertion step. This function in hydrogenase biosynthesis requires chaperone activity and the presence of the metal-binding domain, but not PPIase activity.</text>
</comment>
<comment type="similarity">
    <text evidence="3 10">Belongs to the FKBP-type PPIase family.</text>
</comment>
<comment type="subcellular location">
    <subcellularLocation>
        <location evidence="2">Cytoplasm</location>
    </subcellularLocation>
</comment>
<dbReference type="GO" id="GO:0005737">
    <property type="term" value="C:cytoplasm"/>
    <property type="evidence" value="ECO:0007669"/>
    <property type="project" value="UniProtKB-SubCell"/>
</dbReference>
<accession>A0A4Z1R9P5</accession>
<proteinExistence type="inferred from homology"/>
<keyword evidence="4" id="KW-0963">Cytoplasm</keyword>
<organism evidence="11 12">
    <name type="scientific">Luteimonas yindakuii</name>
    <dbReference type="NCBI Taxonomy" id="2565782"/>
    <lineage>
        <taxon>Bacteria</taxon>
        <taxon>Pseudomonadati</taxon>
        <taxon>Pseudomonadota</taxon>
        <taxon>Gammaproteobacteria</taxon>
        <taxon>Lysobacterales</taxon>
        <taxon>Lysobacteraceae</taxon>
        <taxon>Luteimonas</taxon>
    </lineage>
</organism>
<evidence type="ECO:0000256" key="6">
    <source>
        <dbReference type="ARBA" id="ARBA00023186"/>
    </source>
</evidence>
<dbReference type="Gene3D" id="3.10.50.40">
    <property type="match status" value="1"/>
</dbReference>
<keyword evidence="7 9" id="KW-0413">Isomerase</keyword>
<dbReference type="PROSITE" id="PS50059">
    <property type="entry name" value="FKBP_PPIASE"/>
    <property type="match status" value="1"/>
</dbReference>
<sequence>MEIANRRVGTVHFTLRDEQGAEITSTRGHQPLVYLHGTGSIAAGLEQALEGRAAGDRFTVTVPPEQGFGPRHEALVQSVARDVLDARSEPVVGQKLQAQTARGPLDVVVTAVEADAIHVDGNHPLAGRPFVADVEVVDVRLATPEELQFGLG</sequence>
<evidence type="ECO:0000256" key="9">
    <source>
        <dbReference type="PROSITE-ProRule" id="PRU00277"/>
    </source>
</evidence>